<sequence>MLKKNDKEIFEGNVQLIPKFISNVIRSISIGAVSVAVVVAFVTKLIITGQNSSVTIVGLICSVIGLFISGKSFIKKSRTRIDVPNSCIILILKKKQRLRN</sequence>
<dbReference type="AlphaFoldDB" id="A0A2N0NZB3"/>
<dbReference type="EMBL" id="LLXJ01002031">
    <property type="protein sequence ID" value="PKB99922.1"/>
    <property type="molecule type" value="Genomic_DNA"/>
</dbReference>
<keyword evidence="1" id="KW-0472">Membrane</keyword>
<feature type="transmembrane region" description="Helical" evidence="1">
    <location>
        <begin position="28"/>
        <end position="47"/>
    </location>
</feature>
<proteinExistence type="predicted"/>
<evidence type="ECO:0000313" key="2">
    <source>
        <dbReference type="EMBL" id="PKB99922.1"/>
    </source>
</evidence>
<dbReference type="Proteomes" id="UP000232722">
    <property type="component" value="Unassembled WGS sequence"/>
</dbReference>
<feature type="transmembrane region" description="Helical" evidence="1">
    <location>
        <begin position="53"/>
        <end position="70"/>
    </location>
</feature>
<name>A0A2N0NZB3_9GLOM</name>
<evidence type="ECO:0000313" key="3">
    <source>
        <dbReference type="Proteomes" id="UP000232722"/>
    </source>
</evidence>
<protein>
    <submittedName>
        <fullName evidence="2">Uncharacterized protein</fullName>
    </submittedName>
</protein>
<reference evidence="2 3" key="2">
    <citation type="submission" date="2017-09" db="EMBL/GenBank/DDBJ databases">
        <title>Extensive intraspecific genome diversity in a model arbuscular mycorrhizal fungus.</title>
        <authorList>
            <person name="Chen E.C."/>
            <person name="Morin E."/>
            <person name="Beaudet D."/>
            <person name="Noel J."/>
            <person name="Ndikumana S."/>
            <person name="Charron P."/>
            <person name="St-Onge C."/>
            <person name="Giorgi J."/>
            <person name="Grigoriev I.V."/>
            <person name="Roux C."/>
            <person name="Martin F.M."/>
            <person name="Corradi N."/>
        </authorList>
    </citation>
    <scope>NUCLEOTIDE SEQUENCE [LARGE SCALE GENOMIC DNA]</scope>
    <source>
        <strain evidence="2 3">A5</strain>
    </source>
</reference>
<gene>
    <name evidence="2" type="ORF">RhiirA5_428964</name>
</gene>
<keyword evidence="1" id="KW-0812">Transmembrane</keyword>
<accession>A0A2N0NZB3</accession>
<organism evidence="2 3">
    <name type="scientific">Rhizophagus irregularis</name>
    <dbReference type="NCBI Taxonomy" id="588596"/>
    <lineage>
        <taxon>Eukaryota</taxon>
        <taxon>Fungi</taxon>
        <taxon>Fungi incertae sedis</taxon>
        <taxon>Mucoromycota</taxon>
        <taxon>Glomeromycotina</taxon>
        <taxon>Glomeromycetes</taxon>
        <taxon>Glomerales</taxon>
        <taxon>Glomeraceae</taxon>
        <taxon>Rhizophagus</taxon>
    </lineage>
</organism>
<keyword evidence="1" id="KW-1133">Transmembrane helix</keyword>
<reference evidence="2 3" key="1">
    <citation type="submission" date="2016-04" db="EMBL/GenBank/DDBJ databases">
        <title>Genome analyses suggest a sexual origin of heterokaryosis in a supposedly ancient asexual fungus.</title>
        <authorList>
            <person name="Ropars J."/>
            <person name="Sedzielewska K."/>
            <person name="Noel J."/>
            <person name="Charron P."/>
            <person name="Farinelli L."/>
            <person name="Marton T."/>
            <person name="Kruger M."/>
            <person name="Pelin A."/>
            <person name="Brachmann A."/>
            <person name="Corradi N."/>
        </authorList>
    </citation>
    <scope>NUCLEOTIDE SEQUENCE [LARGE SCALE GENOMIC DNA]</scope>
    <source>
        <strain evidence="2 3">A5</strain>
    </source>
</reference>
<evidence type="ECO:0000256" key="1">
    <source>
        <dbReference type="SAM" id="Phobius"/>
    </source>
</evidence>
<comment type="caution">
    <text evidence="2">The sequence shown here is derived from an EMBL/GenBank/DDBJ whole genome shotgun (WGS) entry which is preliminary data.</text>
</comment>